<evidence type="ECO:0000313" key="2">
    <source>
        <dbReference type="Proteomes" id="UP000766570"/>
    </source>
</evidence>
<dbReference type="Proteomes" id="UP000766570">
    <property type="component" value="Unassembled WGS sequence"/>
</dbReference>
<gene>
    <name evidence="1" type="ORF">JOF46_002334</name>
</gene>
<comment type="caution">
    <text evidence="1">The sequence shown here is derived from an EMBL/GenBank/DDBJ whole genome shotgun (WGS) entry which is preliminary data.</text>
</comment>
<dbReference type="RefSeq" id="WP_209907448.1">
    <property type="nucleotide sequence ID" value="NZ_BAAAMI010000042.1"/>
</dbReference>
<dbReference type="InterPro" id="IPR046237">
    <property type="entry name" value="DUF6270"/>
</dbReference>
<dbReference type="EMBL" id="JAGIOE010000001">
    <property type="protein sequence ID" value="MBP2374422.1"/>
    <property type="molecule type" value="Genomic_DNA"/>
</dbReference>
<keyword evidence="2" id="KW-1185">Reference proteome</keyword>
<protein>
    <submittedName>
        <fullName evidence="1">Uncharacterized protein</fullName>
    </submittedName>
</protein>
<proteinExistence type="predicted"/>
<reference evidence="1 2" key="1">
    <citation type="submission" date="2021-03" db="EMBL/GenBank/DDBJ databases">
        <title>Sequencing the genomes of 1000 actinobacteria strains.</title>
        <authorList>
            <person name="Klenk H.-P."/>
        </authorList>
    </citation>
    <scope>NUCLEOTIDE SEQUENCE [LARGE SCALE GENOMIC DNA]</scope>
    <source>
        <strain evidence="1 2">DSM 15454</strain>
    </source>
</reference>
<dbReference type="Pfam" id="PF19786">
    <property type="entry name" value="DUF6270"/>
    <property type="match status" value="1"/>
</dbReference>
<name>A0ABS4WDY5_9MICC</name>
<accession>A0ABS4WDY5</accession>
<evidence type="ECO:0000313" key="1">
    <source>
        <dbReference type="EMBL" id="MBP2374422.1"/>
    </source>
</evidence>
<sequence>MAHYVARQSLISAYRPAAKKHFNFNFISSSFQRRMLVGDVESSLPKLLVEHADDYDIIVWDMMVERLGVRKVSTGGMVTRNVDHAAAGHTAVKMGGFYDFGTDAHFTQWVWAFDRFMETLDQVGAREKLVVNATSWASVDIYGMLPYDPEGRSPEWFNDPIQR</sequence>
<organism evidence="1 2">
    <name type="scientific">Paeniglutamicibacter psychrophenolicus</name>
    <dbReference type="NCBI Taxonomy" id="257454"/>
    <lineage>
        <taxon>Bacteria</taxon>
        <taxon>Bacillati</taxon>
        <taxon>Actinomycetota</taxon>
        <taxon>Actinomycetes</taxon>
        <taxon>Micrococcales</taxon>
        <taxon>Micrococcaceae</taxon>
        <taxon>Paeniglutamicibacter</taxon>
    </lineage>
</organism>